<dbReference type="GO" id="GO:0030286">
    <property type="term" value="C:dynein complex"/>
    <property type="evidence" value="ECO:0007669"/>
    <property type="project" value="InterPro"/>
</dbReference>
<dbReference type="SUPFAM" id="SSF54648">
    <property type="entry name" value="DLC"/>
    <property type="match status" value="1"/>
</dbReference>
<evidence type="ECO:0000313" key="2">
    <source>
        <dbReference type="Ensembl" id="ENSRFEP00010027781.1"/>
    </source>
</evidence>
<keyword evidence="1" id="KW-1133">Transmembrane helix</keyword>
<protein>
    <recommendedName>
        <fullName evidence="4">Dynein light chain</fullName>
    </recommendedName>
</protein>
<dbReference type="InterPro" id="IPR037177">
    <property type="entry name" value="DLC_sf"/>
</dbReference>
<organism evidence="2 3">
    <name type="scientific">Rhinolophus ferrumequinum</name>
    <name type="common">Greater horseshoe bat</name>
    <dbReference type="NCBI Taxonomy" id="59479"/>
    <lineage>
        <taxon>Eukaryota</taxon>
        <taxon>Metazoa</taxon>
        <taxon>Chordata</taxon>
        <taxon>Craniata</taxon>
        <taxon>Vertebrata</taxon>
        <taxon>Euteleostomi</taxon>
        <taxon>Mammalia</taxon>
        <taxon>Eutheria</taxon>
        <taxon>Laurasiatheria</taxon>
        <taxon>Chiroptera</taxon>
        <taxon>Yinpterochiroptera</taxon>
        <taxon>Rhinolophoidea</taxon>
        <taxon>Rhinolophidae</taxon>
        <taxon>Rhinolophinae</taxon>
        <taxon>Rhinolophus</taxon>
    </lineage>
</organism>
<accession>A0A671FQ41</accession>
<keyword evidence="3" id="KW-1185">Reference proteome</keyword>
<feature type="transmembrane region" description="Helical" evidence="1">
    <location>
        <begin position="36"/>
        <end position="56"/>
    </location>
</feature>
<dbReference type="Gene3D" id="3.30.740.10">
    <property type="entry name" value="Protein Inhibitor Of Neuronal Nitric Oxide Synthase"/>
    <property type="match status" value="1"/>
</dbReference>
<evidence type="ECO:0008006" key="4">
    <source>
        <dbReference type="Google" id="ProtNLM"/>
    </source>
</evidence>
<keyword evidence="1" id="KW-0812">Transmembrane</keyword>
<sequence length="63" mass="7137">MSCAVIKNADMSEETQRASVECAPQALEKYDREKDIAALTFVFIFYSISLCPTLFLKIHSFSK</sequence>
<dbReference type="InParanoid" id="A0A671FQ41"/>
<evidence type="ECO:0000256" key="1">
    <source>
        <dbReference type="SAM" id="Phobius"/>
    </source>
</evidence>
<proteinExistence type="predicted"/>
<reference evidence="2" key="5">
    <citation type="submission" date="2025-09" db="UniProtKB">
        <authorList>
            <consortium name="Ensembl"/>
        </authorList>
    </citation>
    <scope>IDENTIFICATION</scope>
</reference>
<dbReference type="GO" id="GO:0007017">
    <property type="term" value="P:microtubule-based process"/>
    <property type="evidence" value="ECO:0007669"/>
    <property type="project" value="InterPro"/>
</dbReference>
<reference evidence="3" key="3">
    <citation type="submission" date="2018-12" db="EMBL/GenBank/DDBJ databases">
        <title>G10K-VGP greater horseshoe bat female genome, primary haplotype.</title>
        <authorList>
            <person name="Teeling E."/>
            <person name="Myers G."/>
            <person name="Vernes S."/>
            <person name="Pippel M."/>
            <person name="Winkler S."/>
            <person name="Fedrigo O."/>
            <person name="Rhie A."/>
            <person name="Koren S."/>
            <person name="Phillippy A."/>
            <person name="Lewin H."/>
            <person name="Damas J."/>
            <person name="Howe K."/>
            <person name="Mountcastle J."/>
            <person name="Jarvis E.D."/>
        </authorList>
    </citation>
    <scope>NUCLEOTIDE SEQUENCE [LARGE SCALE GENOMIC DNA]</scope>
</reference>
<dbReference type="AlphaFoldDB" id="A0A671FQ41"/>
<reference evidence="2" key="4">
    <citation type="submission" date="2025-08" db="UniProtKB">
        <authorList>
            <consortium name="Ensembl"/>
        </authorList>
    </citation>
    <scope>IDENTIFICATION</scope>
</reference>
<keyword evidence="1" id="KW-0472">Membrane</keyword>
<reference evidence="2 3" key="1">
    <citation type="journal article" date="2015" name="Annu Rev Anim Biosci">
        <title>The Genome 10K Project: a way forward.</title>
        <authorList>
            <person name="Koepfli K.P."/>
            <person name="Paten B."/>
            <person name="O'Brien S.J."/>
            <person name="Koepfli K.P."/>
            <person name="Paten B."/>
            <person name="Antunes A."/>
            <person name="Belov K."/>
            <person name="Bustamante C."/>
            <person name="Castoe T.A."/>
            <person name="Clawson H."/>
            <person name="Crawford A.J."/>
            <person name="Diekhans M."/>
            <person name="Distel D."/>
            <person name="Durbin R."/>
            <person name="Earl D."/>
            <person name="Fujita M.K."/>
            <person name="Gamble T."/>
            <person name="Georges A."/>
            <person name="Gemmell N."/>
            <person name="Gilbert M.T."/>
            <person name="Graves J.M."/>
            <person name="Green R.E."/>
            <person name="Hickey G."/>
            <person name="Jarvis E.D."/>
            <person name="Johnson W."/>
            <person name="Komissarov A."/>
            <person name="Korf I."/>
            <person name="Kuhn R."/>
            <person name="Larkin D.M."/>
            <person name="Lewin H."/>
            <person name="Lopez J.V."/>
            <person name="Ma J."/>
            <person name="Marques-Bonet T."/>
            <person name="Miller W."/>
            <person name="Murphy R."/>
            <person name="Pevzner P."/>
            <person name="Shapiro B."/>
            <person name="Steiner C."/>
            <person name="Tamazian G."/>
            <person name="Venkatesh B."/>
            <person name="Wang J."/>
            <person name="Wayne R."/>
            <person name="Wiley E."/>
            <person name="Yang H."/>
            <person name="Zhang G."/>
            <person name="Haussler D."/>
            <person name="Ryder O."/>
            <person name="O'Brien S.J."/>
        </authorList>
    </citation>
    <scope>NUCLEOTIDE SEQUENCE</scope>
</reference>
<dbReference type="Proteomes" id="UP000472240">
    <property type="component" value="Chromosome 28"/>
</dbReference>
<reference evidence="2 3" key="2">
    <citation type="journal article" date="2018" name="Annu Rev Anim Biosci">
        <title>Bat Biology, Genomes, and the Bat1K Project: To Generate Chromosome-Level Genomes for All Living Bat Species.</title>
        <authorList>
            <person name="Teeling E.C."/>
            <person name="Vernes S.C."/>
            <person name="Davalos L.M."/>
            <person name="Ray D.A."/>
            <person name="Gilbert M.T.P."/>
            <person name="Myers E."/>
        </authorList>
    </citation>
    <scope>NUCLEOTIDE SEQUENCE</scope>
</reference>
<evidence type="ECO:0000313" key="3">
    <source>
        <dbReference type="Proteomes" id="UP000472240"/>
    </source>
</evidence>
<name>A0A671FQ41_RHIFE</name>
<dbReference type="Ensembl" id="ENSRFET00010030166.1">
    <property type="protein sequence ID" value="ENSRFEP00010027781.1"/>
    <property type="gene ID" value="ENSRFEG00010018465.1"/>
</dbReference>